<dbReference type="InterPro" id="IPR001752">
    <property type="entry name" value="Kinesin_motor_dom"/>
</dbReference>
<evidence type="ECO:0000256" key="4">
    <source>
        <dbReference type="PROSITE-ProRule" id="PRU00283"/>
    </source>
</evidence>
<protein>
    <recommendedName>
        <fullName evidence="6">Kinesin motor domain-containing protein</fullName>
    </recommendedName>
</protein>
<organism evidence="7 8">
    <name type="scientific">Tetradesmus obliquus</name>
    <name type="common">Green alga</name>
    <name type="synonym">Acutodesmus obliquus</name>
    <dbReference type="NCBI Taxonomy" id="3088"/>
    <lineage>
        <taxon>Eukaryota</taxon>
        <taxon>Viridiplantae</taxon>
        <taxon>Chlorophyta</taxon>
        <taxon>core chlorophytes</taxon>
        <taxon>Chlorophyceae</taxon>
        <taxon>CS clade</taxon>
        <taxon>Sphaeropleales</taxon>
        <taxon>Scenedesmaceae</taxon>
        <taxon>Tetradesmus</taxon>
    </lineage>
</organism>
<dbReference type="InterPro" id="IPR019821">
    <property type="entry name" value="Kinesin_motor_CS"/>
</dbReference>
<dbReference type="Gene3D" id="3.40.850.10">
    <property type="entry name" value="Kinesin motor domain"/>
    <property type="match status" value="1"/>
</dbReference>
<dbReference type="InterPro" id="IPR027640">
    <property type="entry name" value="Kinesin-like_fam"/>
</dbReference>
<evidence type="ECO:0000259" key="6">
    <source>
        <dbReference type="PROSITE" id="PS50067"/>
    </source>
</evidence>
<dbReference type="SUPFAM" id="SSF100950">
    <property type="entry name" value="NagB/RpiA/CoA transferase-like"/>
    <property type="match status" value="1"/>
</dbReference>
<gene>
    <name evidence="7" type="ORF">OEZ85_008490</name>
</gene>
<reference evidence="7 8" key="1">
    <citation type="submission" date="2023-05" db="EMBL/GenBank/DDBJ databases">
        <title>A 100% complete, gapless, phased diploid assembly of the Scenedesmus obliquus UTEX 3031 genome.</title>
        <authorList>
            <person name="Biondi T.C."/>
            <person name="Hanschen E.R."/>
            <person name="Kwon T."/>
            <person name="Eng W."/>
            <person name="Kruse C.P.S."/>
            <person name="Koehler S.I."/>
            <person name="Kunde Y."/>
            <person name="Gleasner C.D."/>
            <person name="You Mak K.T."/>
            <person name="Polle J."/>
            <person name="Hovde B.T."/>
            <person name="Starkenburg S.R."/>
        </authorList>
    </citation>
    <scope>NUCLEOTIDE SEQUENCE [LARGE SCALE GENOMIC DNA]</scope>
    <source>
        <strain evidence="7 8">DOE0152z</strain>
    </source>
</reference>
<dbReference type="NCBIfam" id="TIGR01198">
    <property type="entry name" value="pgl"/>
    <property type="match status" value="1"/>
</dbReference>
<proteinExistence type="inferred from homology"/>
<dbReference type="CDD" id="cd01400">
    <property type="entry name" value="6PGL"/>
    <property type="match status" value="1"/>
</dbReference>
<feature type="region of interest" description="Disordered" evidence="5">
    <location>
        <begin position="473"/>
        <end position="494"/>
    </location>
</feature>
<keyword evidence="3 4" id="KW-0505">Motor protein</keyword>
<dbReference type="Proteomes" id="UP001244341">
    <property type="component" value="Chromosome 1b"/>
</dbReference>
<evidence type="ECO:0000256" key="2">
    <source>
        <dbReference type="ARBA" id="ARBA00022840"/>
    </source>
</evidence>
<dbReference type="EMBL" id="CP126208">
    <property type="protein sequence ID" value="WIA09077.1"/>
    <property type="molecule type" value="Genomic_DNA"/>
</dbReference>
<comment type="similarity">
    <text evidence="4">Belongs to the TRAFAC class myosin-kinesin ATPase superfamily. Kinesin family.</text>
</comment>
<dbReference type="SMART" id="SM00129">
    <property type="entry name" value="KISc"/>
    <property type="match status" value="1"/>
</dbReference>
<dbReference type="SUPFAM" id="SSF52540">
    <property type="entry name" value="P-loop containing nucleoside triphosphate hydrolases"/>
    <property type="match status" value="1"/>
</dbReference>
<dbReference type="Pfam" id="PF23735">
    <property type="entry name" value="KIF9"/>
    <property type="match status" value="1"/>
</dbReference>
<feature type="domain" description="Kinesin motor" evidence="6">
    <location>
        <begin position="31"/>
        <end position="370"/>
    </location>
</feature>
<dbReference type="Pfam" id="PF00225">
    <property type="entry name" value="Kinesin"/>
    <property type="match status" value="1"/>
</dbReference>
<sequence length="1143" mass="122446">MLAVSSDVADDAEPGEGELATRAGQTGQSSNIDIFLRVKPVPRPTNRIVVDPLDGNVEFNIPRDSSAGLINNSRERYLFNFNGILTPEARQDEVFERVARPVVVGSMQGFNGTIFAYGQTGSGKTFTITGGAERYVDRGIIPRTIACVYGEVAKQAGYTFQVYISYLEIYNEVGYDLLDPTREVQAMEDLPQVYIQEDEDQNIHFKNLSVHRAATEEEALNLLFLGDTNRTVSETPMNQASTRSHCIFTIMLEARQAGSDVVRRSKLHLVDLAGSERVAKSGVDGTTLKEAKYINLSLHYLEQVIVALQERSMGLARVHVPYRNSLMTLVLRDSLGGNCRTVMVATVSGEAEHMEESISTCRFAQRVALIKNEVSVNEEVDPAAIIRRLKQEVRDLKDELQLLRGSAAQRGPLTPNELLRLRQQLLAYVGDSSAGASLNLGGDMMMIRASWQVFKQLLLEGKGVAANTVESAAPAGGCDANSSGSSSKAADTSADSGASSIKALQEQVRKLQLQVKQRDSEIAIMIGMVKGRSSSIAQVSPATAATGDAAAGAAGGTADAGTGASGSGSSSGSGQVLSALLDARLLADRHAAFEVFRKSYRQGEVIEDNKQLLKAKYEQAKALGVAVNTSKARINELRAQIDQWRMQRSAACVAEGRDALAELTQDDPRELQAKQAIEQEKGSYKAAFSQLRDLRGEIEHLQLVLEQSRQRLQRDFQQWLGMVARQQQEHQQQQQGQQQQQQQQGIEQSIGPGSAAAVLLGRSSSLAGRPGKSLDLSQVDPQVLQAAAPHLTGNAAADEDIIKFYEARAKLLQKLGQQSAAVDQASSGKVKFNVIPNNGQWETGVPPVMGAHLMASGTVAPISTSSGAGVGGEPHQFQYPGESNAQVVVYATGKNAAAGLAKSVTEAAAAAIKEKGSFTLVLSGGSLIGMLSSIADVRGIDFSKWWVFFVDERNVPLTSPDSNYKGAQEALLGRVGIPAGQVFAIQEGLTVSQAATNYEGRLLSLPASVLPRTADGSMPVFDLILLGIGPDGHVASLFPNAPEAAVTSGWVLPVSNSPKPPPERITFSLPAINAAKEVAVVAVGESKAEIVQRALEVQALPGALPAQLVRPSSGKLRWVLDSMSAQHLALEEWESGKGFPRNK</sequence>
<dbReference type="PANTHER" id="PTHR47968:SF67">
    <property type="entry name" value="KINESIN MOTOR DOMAIN-CONTAINING PROTEIN"/>
    <property type="match status" value="1"/>
</dbReference>
<dbReference type="InterPro" id="IPR056524">
    <property type="entry name" value="KIF6/9_C"/>
</dbReference>
<feature type="compositionally biased region" description="Low complexity" evidence="5">
    <location>
        <begin position="549"/>
        <end position="562"/>
    </location>
</feature>
<keyword evidence="1 4" id="KW-0547">Nucleotide-binding</keyword>
<keyword evidence="2 4" id="KW-0067">ATP-binding</keyword>
<evidence type="ECO:0000313" key="8">
    <source>
        <dbReference type="Proteomes" id="UP001244341"/>
    </source>
</evidence>
<dbReference type="Gene3D" id="3.40.50.1360">
    <property type="match status" value="1"/>
</dbReference>
<feature type="region of interest" description="Disordered" evidence="5">
    <location>
        <begin position="1"/>
        <end position="26"/>
    </location>
</feature>
<feature type="region of interest" description="Disordered" evidence="5">
    <location>
        <begin position="549"/>
        <end position="570"/>
    </location>
</feature>
<evidence type="ECO:0000256" key="1">
    <source>
        <dbReference type="ARBA" id="ARBA00022741"/>
    </source>
</evidence>
<name>A0ABY8TKX4_TETOB</name>
<dbReference type="PROSITE" id="PS50067">
    <property type="entry name" value="KINESIN_MOTOR_2"/>
    <property type="match status" value="1"/>
</dbReference>
<dbReference type="InterPro" id="IPR006148">
    <property type="entry name" value="Glc/Gal-6P_isomerase"/>
</dbReference>
<evidence type="ECO:0000313" key="7">
    <source>
        <dbReference type="EMBL" id="WIA09077.1"/>
    </source>
</evidence>
<dbReference type="InterPro" id="IPR027417">
    <property type="entry name" value="P-loop_NTPase"/>
</dbReference>
<dbReference type="InterPro" id="IPR036961">
    <property type="entry name" value="Kinesin_motor_dom_sf"/>
</dbReference>
<keyword evidence="8" id="KW-1185">Reference proteome</keyword>
<dbReference type="PROSITE" id="PS00411">
    <property type="entry name" value="KINESIN_MOTOR_1"/>
    <property type="match status" value="1"/>
</dbReference>
<feature type="compositionally biased region" description="Low complexity" evidence="5">
    <location>
        <begin position="475"/>
        <end position="494"/>
    </location>
</feature>
<evidence type="ECO:0000256" key="5">
    <source>
        <dbReference type="SAM" id="MobiDB-lite"/>
    </source>
</evidence>
<accession>A0ABY8TKX4</accession>
<dbReference type="PRINTS" id="PR00380">
    <property type="entry name" value="KINESINHEAVY"/>
</dbReference>
<feature type="binding site" evidence="4">
    <location>
        <begin position="118"/>
        <end position="125"/>
    </location>
    <ligand>
        <name>ATP</name>
        <dbReference type="ChEBI" id="CHEBI:30616"/>
    </ligand>
</feature>
<evidence type="ECO:0000256" key="3">
    <source>
        <dbReference type="ARBA" id="ARBA00023175"/>
    </source>
</evidence>
<dbReference type="Pfam" id="PF01182">
    <property type="entry name" value="Glucosamine_iso"/>
    <property type="match status" value="1"/>
</dbReference>
<dbReference type="InterPro" id="IPR037171">
    <property type="entry name" value="NagB/RpiA_transferase-like"/>
</dbReference>
<dbReference type="PANTHER" id="PTHR47968">
    <property type="entry name" value="CENTROMERE PROTEIN E"/>
    <property type="match status" value="1"/>
</dbReference>
<dbReference type="InterPro" id="IPR005900">
    <property type="entry name" value="6-phosphogluconolactonase_DevB"/>
</dbReference>